<dbReference type="AlphaFoldDB" id="A0AAD8VQ44"/>
<dbReference type="InterPro" id="IPR013210">
    <property type="entry name" value="LRR_N_plant-typ"/>
</dbReference>
<dbReference type="Gene3D" id="3.80.10.10">
    <property type="entry name" value="Ribonuclease Inhibitor"/>
    <property type="match status" value="2"/>
</dbReference>
<dbReference type="InterPro" id="IPR008906">
    <property type="entry name" value="HATC_C_dom"/>
</dbReference>
<keyword evidence="1" id="KW-0433">Leucine-rich repeat</keyword>
<accession>A0AAD8VQ44</accession>
<organism evidence="5 6">
    <name type="scientific">Lolium multiflorum</name>
    <name type="common">Italian ryegrass</name>
    <name type="synonym">Lolium perenne subsp. multiflorum</name>
    <dbReference type="NCBI Taxonomy" id="4521"/>
    <lineage>
        <taxon>Eukaryota</taxon>
        <taxon>Viridiplantae</taxon>
        <taxon>Streptophyta</taxon>
        <taxon>Embryophyta</taxon>
        <taxon>Tracheophyta</taxon>
        <taxon>Spermatophyta</taxon>
        <taxon>Magnoliopsida</taxon>
        <taxon>Liliopsida</taxon>
        <taxon>Poales</taxon>
        <taxon>Poaceae</taxon>
        <taxon>BOP clade</taxon>
        <taxon>Pooideae</taxon>
        <taxon>Poodae</taxon>
        <taxon>Poeae</taxon>
        <taxon>Poeae Chloroplast Group 2 (Poeae type)</taxon>
        <taxon>Loliodinae</taxon>
        <taxon>Loliinae</taxon>
        <taxon>Lolium</taxon>
    </lineage>
</organism>
<evidence type="ECO:0000256" key="2">
    <source>
        <dbReference type="ARBA" id="ARBA00022737"/>
    </source>
</evidence>
<evidence type="ECO:0008006" key="7">
    <source>
        <dbReference type="Google" id="ProtNLM"/>
    </source>
</evidence>
<dbReference type="PANTHER" id="PTHR23272">
    <property type="entry name" value="BED FINGER-RELATED"/>
    <property type="match status" value="1"/>
</dbReference>
<dbReference type="Pfam" id="PF05699">
    <property type="entry name" value="Dimer_Tnp_hAT"/>
    <property type="match status" value="1"/>
</dbReference>
<dbReference type="EMBL" id="JAUUTY010000006">
    <property type="protein sequence ID" value="KAK1615842.1"/>
    <property type="molecule type" value="Genomic_DNA"/>
</dbReference>
<evidence type="ECO:0000259" key="3">
    <source>
        <dbReference type="Pfam" id="PF05699"/>
    </source>
</evidence>
<evidence type="ECO:0000313" key="6">
    <source>
        <dbReference type="Proteomes" id="UP001231189"/>
    </source>
</evidence>
<keyword evidence="6" id="KW-1185">Reference proteome</keyword>
<dbReference type="Pfam" id="PF08263">
    <property type="entry name" value="LRRNT_2"/>
    <property type="match status" value="1"/>
</dbReference>
<dbReference type="InterPro" id="IPR032675">
    <property type="entry name" value="LRR_dom_sf"/>
</dbReference>
<feature type="domain" description="HAT C-terminal dimerisation" evidence="3">
    <location>
        <begin position="103"/>
        <end position="177"/>
    </location>
</feature>
<dbReference type="GO" id="GO:0046983">
    <property type="term" value="F:protein dimerization activity"/>
    <property type="evidence" value="ECO:0007669"/>
    <property type="project" value="InterPro"/>
</dbReference>
<feature type="domain" description="Leucine-rich repeat-containing N-terminal plant-type" evidence="4">
    <location>
        <begin position="185"/>
        <end position="218"/>
    </location>
</feature>
<protein>
    <recommendedName>
        <fullName evidence="7">HAT C-terminal dimerisation domain-containing protein</fullName>
    </recommendedName>
</protein>
<proteinExistence type="predicted"/>
<keyword evidence="2" id="KW-0677">Repeat</keyword>
<reference evidence="5" key="1">
    <citation type="submission" date="2023-07" db="EMBL/GenBank/DDBJ databases">
        <title>A chromosome-level genome assembly of Lolium multiflorum.</title>
        <authorList>
            <person name="Chen Y."/>
            <person name="Copetti D."/>
            <person name="Kolliker R."/>
            <person name="Studer B."/>
        </authorList>
    </citation>
    <scope>NUCLEOTIDE SEQUENCE</scope>
    <source>
        <strain evidence="5">02402/16</strain>
        <tissue evidence="5">Leaf</tissue>
    </source>
</reference>
<dbReference type="Proteomes" id="UP001231189">
    <property type="component" value="Unassembled WGS sequence"/>
</dbReference>
<dbReference type="PANTHER" id="PTHR23272:SF193">
    <property type="entry name" value="OS07G0624100 PROTEIN"/>
    <property type="match status" value="1"/>
</dbReference>
<evidence type="ECO:0000256" key="1">
    <source>
        <dbReference type="ARBA" id="ARBA00022614"/>
    </source>
</evidence>
<name>A0AAD8VQ44_LOLMU</name>
<dbReference type="SUPFAM" id="SSF52058">
    <property type="entry name" value="L domain-like"/>
    <property type="match status" value="1"/>
</dbReference>
<sequence length="410" mass="44754">MMIFIGVVIDPRYKLSEYTEIAIGEMYGDGNGQKVWSAINKCLYELFEECRVMYAPVATDSAPQSTDTPRTEGGKGGAASLMKELIAKRMRLNTGASNSSKSELEKYLAEDCEDIESTNFDILAWWKTNSSRFPVLAWLARDVLAIPISTVASESAFSTGGRVLDDFRTSLTPFMVEGVPAELSDHLLTAKAEFSDPAGALSGWHSSQSLCTWPHVNCASYSTTAVAGLYIYYSIAGVFPASLCLLRSLLRLNLAGNELVPAAYGGGFGSLVELKQVQDSLSGEFPAFLTSLTTLKMLQLAYNPFRTVAIAGKSRRSRQPPSAISRHNQLCGRIPEGLGSLKKLRNNDISMNVLTGGLPEDALEFLDMSNNRMFGPIQARIWNLTQLVLVGTSSRAPFHLSWDNAEKCLS</sequence>
<evidence type="ECO:0000313" key="5">
    <source>
        <dbReference type="EMBL" id="KAK1615842.1"/>
    </source>
</evidence>
<evidence type="ECO:0000259" key="4">
    <source>
        <dbReference type="Pfam" id="PF08263"/>
    </source>
</evidence>
<gene>
    <name evidence="5" type="ORF">QYE76_021359</name>
</gene>
<dbReference type="SUPFAM" id="SSF53098">
    <property type="entry name" value="Ribonuclease H-like"/>
    <property type="match status" value="1"/>
</dbReference>
<comment type="caution">
    <text evidence="5">The sequence shown here is derived from an EMBL/GenBank/DDBJ whole genome shotgun (WGS) entry which is preliminary data.</text>
</comment>
<dbReference type="InterPro" id="IPR012337">
    <property type="entry name" value="RNaseH-like_sf"/>
</dbReference>